<reference evidence="1 2" key="4">
    <citation type="journal article" date="2007" name="J. Virol.">
        <title>Identification of novel rodent herpesviruses, including the first gammaherpesvirus of Mus musculus.</title>
        <authorList>
            <person name="Ehlers B."/>
            <person name="Kuchler J."/>
            <person name="Yasmum N."/>
            <person name="Dural G."/>
            <person name="Voigt S."/>
            <person name="Schmidt-Chanasit J."/>
            <person name="Jakel T."/>
            <person name="Matuschka F.R."/>
            <person name="Richter D."/>
            <person name="Essbauer S."/>
            <person name="Hughes D.J."/>
            <person name="Summers C."/>
            <person name="Bennett M."/>
            <person name="Stewart J.P."/>
            <person name="Ulrich R.G."/>
        </authorList>
    </citation>
    <scope>NUCLEOTIDE SEQUENCE [LARGE SCALE GENOMIC DNA]</scope>
    <source>
        <strain evidence="1">Sample #56</strain>
    </source>
</reference>
<dbReference type="KEGG" id="vg:37616196"/>
<accession>Q8JJP9</accession>
<reference evidence="1 2" key="1">
    <citation type="journal article" date="1999" name="J. Gen. Virol.">
        <title>Detection of two novel porcine herpesviruses with high similarity to gammaherpesviruses.</title>
        <authorList>
            <person name="Ehlers B."/>
            <person name="Ulrich S."/>
            <person name="Goltz M."/>
        </authorList>
    </citation>
    <scope>NUCLEOTIDE SEQUENCE [LARGE SCALE GENOMIC DNA]</scope>
    <source>
        <strain evidence="1">Sample #56</strain>
    </source>
</reference>
<dbReference type="Proteomes" id="UP000243075">
    <property type="component" value="Segment"/>
</dbReference>
<evidence type="ECO:0008006" key="3">
    <source>
        <dbReference type="Google" id="ProtNLM"/>
    </source>
</evidence>
<dbReference type="Pfam" id="PF04793">
    <property type="entry name" value="Herpes_BBRF1"/>
    <property type="match status" value="1"/>
</dbReference>
<dbReference type="InterPro" id="IPR006878">
    <property type="entry name" value="Herpes_BBRF1"/>
</dbReference>
<dbReference type="EMBL" id="AF478169">
    <property type="protein sequence ID" value="AAM22149.1"/>
    <property type="molecule type" value="Genomic_DNA"/>
</dbReference>
<reference evidence="1 2" key="3">
    <citation type="journal article" date="2002" name="Virology">
        <title>Sequence analysis of the genome of porcine lymphotropic herpesvirus 1 and gene expression during posttransplant lymphoproliferative disease of pigs.</title>
        <authorList>
            <person name="Goltz M."/>
            <person name="Ericsson T."/>
            <person name="Patience C."/>
            <person name="Huang C.A."/>
            <person name="Noack S."/>
            <person name="Sachs D.H."/>
            <person name="Ehlers B."/>
        </authorList>
    </citation>
    <scope>NUCLEOTIDE SEQUENCE [LARGE SCALE GENOMIC DNA]</scope>
    <source>
        <strain evidence="1">Sample #56</strain>
    </source>
</reference>
<reference evidence="1 2" key="2">
    <citation type="journal article" date="1999" name="J. Gen. Virol.">
        <title>Characterization of the DNA polymerase loci of the novel porcine lymphotropic herpesviruses 1 and 2 in domestic and feral pigs.</title>
        <authorList>
            <person name="Ulrich S."/>
            <person name="Goltz M."/>
            <person name="Ehlers B."/>
        </authorList>
    </citation>
    <scope>NUCLEOTIDE SEQUENCE [LARGE SCALE GENOMIC DNA]</scope>
    <source>
        <strain evidence="1">Sample #56</strain>
    </source>
</reference>
<protein>
    <recommendedName>
        <fullName evidence="3">Protein G49</fullName>
    </recommendedName>
</protein>
<keyword evidence="2" id="KW-1185">Reference proteome</keyword>
<dbReference type="RefSeq" id="YP_009505375.1">
    <property type="nucleotide sequence ID" value="NC_038264.1"/>
</dbReference>
<name>Q8JJP9_9GAMA</name>
<dbReference type="GeneID" id="37616196"/>
<dbReference type="OrthoDB" id="25715at10239"/>
<evidence type="ECO:0000313" key="1">
    <source>
        <dbReference type="EMBL" id="AAM22149.1"/>
    </source>
</evidence>
<sequence length="309" mass="36848">MSTTKKSLSIKQLFPIIKELYNYFYPEITRVVWQLRNAKLSSSKRRNEHPLVQTLERSLFLLKVYDVLLQRRYTRNIICPNIVSNILFHLGKLKEACPIACHYLFEEIFAHIEEVKDLHLEIELDKFLKTILSMKYTHAKNDCEVKLEQNYAYWAHGSMIMMSEQLLWMVTETLDDYRCSVPSLQALSKVSKAIFETAGHRTKLYPDYKFNMPFNQVVFWTAALRMYHLVLYEDTLTDYMCQIKELLNREISRFLKLIKTQQIYHYSIACMVSYIEYLLDEIDNIDLDSNVSQMYTYIQDCYAYCKNLQ</sequence>
<evidence type="ECO:0000313" key="2">
    <source>
        <dbReference type="Proteomes" id="UP000243075"/>
    </source>
</evidence>
<organism evidence="1 2">
    <name type="scientific">Suid gammaherpesvirus 3</name>
    <dbReference type="NCBI Taxonomy" id="1960249"/>
    <lineage>
        <taxon>Viruses</taxon>
        <taxon>Duplodnaviria</taxon>
        <taxon>Heunggongvirae</taxon>
        <taxon>Peploviricota</taxon>
        <taxon>Herviviricetes</taxon>
        <taxon>Herpesvirales</taxon>
        <taxon>Orthoherpesviridae</taxon>
        <taxon>Gammaherpesvirinae</taxon>
        <taxon>Macavirus</taxon>
        <taxon>Macavirus suidgamma3</taxon>
    </lineage>
</organism>
<proteinExistence type="predicted"/>